<dbReference type="AlphaFoldDB" id="A0A4R8LJM5"/>
<organism evidence="6 7">
    <name type="scientific">Paraburkholderia rhizosphaerae</name>
    <dbReference type="NCBI Taxonomy" id="480658"/>
    <lineage>
        <taxon>Bacteria</taxon>
        <taxon>Pseudomonadati</taxon>
        <taxon>Pseudomonadota</taxon>
        <taxon>Betaproteobacteria</taxon>
        <taxon>Burkholderiales</taxon>
        <taxon>Burkholderiaceae</taxon>
        <taxon>Paraburkholderia</taxon>
    </lineage>
</organism>
<dbReference type="PANTHER" id="PTHR30011:SF16">
    <property type="entry name" value="C2H2 FINGER DOMAIN TRANSCRIPTION FACTOR (EUROFUNG)-RELATED"/>
    <property type="match status" value="1"/>
</dbReference>
<evidence type="ECO:0000259" key="5">
    <source>
        <dbReference type="Pfam" id="PF00296"/>
    </source>
</evidence>
<dbReference type="OrthoDB" id="7239898at2"/>
<accession>A0A4R8LJM5</accession>
<dbReference type="Proteomes" id="UP000295509">
    <property type="component" value="Unassembled WGS sequence"/>
</dbReference>
<dbReference type="NCBIfam" id="TIGR03571">
    <property type="entry name" value="lucif_BA3436"/>
    <property type="match status" value="1"/>
</dbReference>
<dbReference type="Gene3D" id="3.20.20.30">
    <property type="entry name" value="Luciferase-like domain"/>
    <property type="match status" value="1"/>
</dbReference>
<keyword evidence="2" id="KW-0288">FMN</keyword>
<protein>
    <submittedName>
        <fullName evidence="6">Luciferase-type oxidoreductase</fullName>
    </submittedName>
</protein>
<dbReference type="PANTHER" id="PTHR30011">
    <property type="entry name" value="ALKANESULFONATE MONOOXYGENASE-RELATED"/>
    <property type="match status" value="1"/>
</dbReference>
<comment type="caution">
    <text evidence="6">The sequence shown here is derived from an EMBL/GenBank/DDBJ whole genome shotgun (WGS) entry which is preliminary data.</text>
</comment>
<dbReference type="InterPro" id="IPR036661">
    <property type="entry name" value="Luciferase-like_sf"/>
</dbReference>
<keyword evidence="1" id="KW-0285">Flavoprotein</keyword>
<evidence type="ECO:0000313" key="6">
    <source>
        <dbReference type="EMBL" id="TDY42485.1"/>
    </source>
</evidence>
<reference evidence="6 7" key="1">
    <citation type="submission" date="2019-03" db="EMBL/GenBank/DDBJ databases">
        <title>Genomic Encyclopedia of Type Strains, Phase III (KMG-III): the genomes of soil and plant-associated and newly described type strains.</title>
        <authorList>
            <person name="Whitman W."/>
        </authorList>
    </citation>
    <scope>NUCLEOTIDE SEQUENCE [LARGE SCALE GENOMIC DNA]</scope>
    <source>
        <strain evidence="6 7">LMG 29544</strain>
    </source>
</reference>
<dbReference type="GO" id="GO:0004497">
    <property type="term" value="F:monooxygenase activity"/>
    <property type="evidence" value="ECO:0007669"/>
    <property type="project" value="UniProtKB-KW"/>
</dbReference>
<dbReference type="Pfam" id="PF00296">
    <property type="entry name" value="Bac_luciferase"/>
    <property type="match status" value="1"/>
</dbReference>
<gene>
    <name evidence="6" type="ORF">BX592_12156</name>
</gene>
<dbReference type="SUPFAM" id="SSF51679">
    <property type="entry name" value="Bacterial luciferase-like"/>
    <property type="match status" value="1"/>
</dbReference>
<evidence type="ECO:0000313" key="7">
    <source>
        <dbReference type="Proteomes" id="UP000295509"/>
    </source>
</evidence>
<dbReference type="InterPro" id="IPR051260">
    <property type="entry name" value="Diverse_substr_monoxygenases"/>
</dbReference>
<dbReference type="EMBL" id="SORE01000021">
    <property type="protein sequence ID" value="TDY42485.1"/>
    <property type="molecule type" value="Genomic_DNA"/>
</dbReference>
<sequence>MPAQADDLTRAPDASPQTEPIETRVFRAAHLSIGLNLPLLPSGQIVADFNEQIALAQRADALGFRALWVRDVPLNSADYPDPVGHLDPWVLLGALASHTRQIALVSGAIVLTLRHPLHIAKGAISVQTLSRGRFILGLGSGDRPPEYAAFGANGDARRELYRRHWETVTAAVGPAPRVMPDAAPDGAPGFTLLPQPLRAVPMLAVGSGGQSVDWIARHAIGWMTYHREPDAQQARHSMWRAAVERVAPGEFRAFGTALRLELSDDPDEPATPILLGYRTGRHALVERLRALREHGTHHVSLNLPSSPRAPRDVIEELAEYVLPEFHN</sequence>
<evidence type="ECO:0000256" key="1">
    <source>
        <dbReference type="ARBA" id="ARBA00022630"/>
    </source>
</evidence>
<proteinExistence type="predicted"/>
<feature type="domain" description="Luciferase-like" evidence="5">
    <location>
        <begin position="44"/>
        <end position="249"/>
    </location>
</feature>
<dbReference type="InterPro" id="IPR011251">
    <property type="entry name" value="Luciferase-like_dom"/>
</dbReference>
<dbReference type="RefSeq" id="WP_134195374.1">
    <property type="nucleotide sequence ID" value="NZ_JBHLUW010000037.1"/>
</dbReference>
<evidence type="ECO:0000256" key="2">
    <source>
        <dbReference type="ARBA" id="ARBA00022643"/>
    </source>
</evidence>
<keyword evidence="3" id="KW-0560">Oxidoreductase</keyword>
<keyword evidence="4" id="KW-0503">Monooxygenase</keyword>
<dbReference type="GO" id="GO:0016705">
    <property type="term" value="F:oxidoreductase activity, acting on paired donors, with incorporation or reduction of molecular oxygen"/>
    <property type="evidence" value="ECO:0007669"/>
    <property type="project" value="InterPro"/>
</dbReference>
<name>A0A4R8LJM5_9BURK</name>
<keyword evidence="7" id="KW-1185">Reference proteome</keyword>
<evidence type="ECO:0000256" key="4">
    <source>
        <dbReference type="ARBA" id="ARBA00023033"/>
    </source>
</evidence>
<dbReference type="InterPro" id="IPR020020">
    <property type="entry name" value="Luciferase-type_oxidoreductase"/>
</dbReference>
<evidence type="ECO:0000256" key="3">
    <source>
        <dbReference type="ARBA" id="ARBA00023002"/>
    </source>
</evidence>